<dbReference type="InterPro" id="IPR039036">
    <property type="entry name" value="Granulin_fam"/>
</dbReference>
<evidence type="ECO:0000259" key="5">
    <source>
        <dbReference type="PROSITE" id="PS00799"/>
    </source>
</evidence>
<comment type="subcellular location">
    <subcellularLocation>
        <location evidence="1">Secreted</location>
    </subcellularLocation>
</comment>
<evidence type="ECO:0000313" key="7">
    <source>
        <dbReference type="WBParaSite" id="ACAC_0000765801-mRNA-1"/>
    </source>
</evidence>
<dbReference type="WBParaSite" id="ACAC_0000765801-mRNA-1">
    <property type="protein sequence ID" value="ACAC_0000765801-mRNA-1"/>
    <property type="gene ID" value="ACAC_0000765801"/>
</dbReference>
<dbReference type="Gene3D" id="2.10.25.160">
    <property type="entry name" value="Granulin"/>
    <property type="match status" value="2"/>
</dbReference>
<proteinExistence type="inferred from homology"/>
<evidence type="ECO:0000256" key="1">
    <source>
        <dbReference type="ARBA" id="ARBA00004613"/>
    </source>
</evidence>
<evidence type="ECO:0000256" key="4">
    <source>
        <dbReference type="ARBA" id="ARBA00023157"/>
    </source>
</evidence>
<evidence type="ECO:0000256" key="2">
    <source>
        <dbReference type="ARBA" id="ARBA00010093"/>
    </source>
</evidence>
<accession>A0A0K0DB93</accession>
<dbReference type="PANTHER" id="PTHR12274:SF3">
    <property type="entry name" value="PROGRANULIN"/>
    <property type="match status" value="1"/>
</dbReference>
<dbReference type="InterPro" id="IPR037277">
    <property type="entry name" value="Granulin_sf"/>
</dbReference>
<sequence length="181" mass="19868">MQCVHPIGGTSPLRKKSEALKSEIICPDKRSKCPSGSTCCKLLSDKYGCCPVENATCCADRMHCCPYGYKCDDSGQRCIQTFNVISSLRKHKATPIRSKVLDSSSIFNLDDDVTVVKCGYGRICSAFSTCCEVTRDGRIHHMCCPIQNGVCCGSTCCPSGYHCRLGGLCEKHATRHPFFDF</sequence>
<comment type="similarity">
    <text evidence="2">Belongs to the granulin family.</text>
</comment>
<dbReference type="InterPro" id="IPR000118">
    <property type="entry name" value="Granulin"/>
</dbReference>
<name>A0A0K0DB93_ANGCA</name>
<dbReference type="AlphaFoldDB" id="A0A0K0DB93"/>
<dbReference type="STRING" id="6313.A0A0K0DB93"/>
<dbReference type="PROSITE" id="PS00799">
    <property type="entry name" value="GRANULINS"/>
    <property type="match status" value="1"/>
</dbReference>
<dbReference type="SUPFAM" id="SSF57277">
    <property type="entry name" value="Granulin repeat"/>
    <property type="match status" value="1"/>
</dbReference>
<protein>
    <submittedName>
        <fullName evidence="7">GRANULINS domain-containing protein</fullName>
    </submittedName>
</protein>
<dbReference type="Pfam" id="PF00396">
    <property type="entry name" value="Granulin"/>
    <property type="match status" value="2"/>
</dbReference>
<evidence type="ECO:0000313" key="6">
    <source>
        <dbReference type="Proteomes" id="UP000035642"/>
    </source>
</evidence>
<dbReference type="SMART" id="SM00277">
    <property type="entry name" value="GRAN"/>
    <property type="match status" value="2"/>
</dbReference>
<dbReference type="GO" id="GO:0005576">
    <property type="term" value="C:extracellular region"/>
    <property type="evidence" value="ECO:0007669"/>
    <property type="project" value="UniProtKB-SubCell"/>
</dbReference>
<reference evidence="6" key="1">
    <citation type="submission" date="2012-09" db="EMBL/GenBank/DDBJ databases">
        <authorList>
            <person name="Martin A.A."/>
        </authorList>
    </citation>
    <scope>NUCLEOTIDE SEQUENCE</scope>
</reference>
<organism evidence="6 7">
    <name type="scientific">Angiostrongylus cantonensis</name>
    <name type="common">Rat lungworm</name>
    <dbReference type="NCBI Taxonomy" id="6313"/>
    <lineage>
        <taxon>Eukaryota</taxon>
        <taxon>Metazoa</taxon>
        <taxon>Ecdysozoa</taxon>
        <taxon>Nematoda</taxon>
        <taxon>Chromadorea</taxon>
        <taxon>Rhabditida</taxon>
        <taxon>Rhabditina</taxon>
        <taxon>Rhabditomorpha</taxon>
        <taxon>Strongyloidea</taxon>
        <taxon>Metastrongylidae</taxon>
        <taxon>Angiostrongylus</taxon>
    </lineage>
</organism>
<keyword evidence="4" id="KW-1015">Disulfide bond</keyword>
<evidence type="ECO:0000256" key="3">
    <source>
        <dbReference type="ARBA" id="ARBA00022525"/>
    </source>
</evidence>
<reference evidence="7" key="2">
    <citation type="submission" date="2017-02" db="UniProtKB">
        <authorList>
            <consortium name="WormBaseParasite"/>
        </authorList>
    </citation>
    <scope>IDENTIFICATION</scope>
</reference>
<dbReference type="PANTHER" id="PTHR12274">
    <property type="entry name" value="GRANULIN"/>
    <property type="match status" value="1"/>
</dbReference>
<keyword evidence="6" id="KW-1185">Reference proteome</keyword>
<dbReference type="Proteomes" id="UP000035642">
    <property type="component" value="Unassembled WGS sequence"/>
</dbReference>
<feature type="domain" description="Granulins" evidence="5">
    <location>
        <begin position="58"/>
        <end position="71"/>
    </location>
</feature>
<keyword evidence="3" id="KW-0964">Secreted</keyword>